<sequence>MLSKVIIIGIFLAILYTLASSFYFLVNDQGEGDRAVRRLSWRVALSLLLLGLLWGGFKLGIIEPQGVNPVRYEQASGD</sequence>
<dbReference type="KEGG" id="wma:WM2015_1525"/>
<dbReference type="Proteomes" id="UP000066624">
    <property type="component" value="Chromosome"/>
</dbReference>
<evidence type="ECO:0000313" key="1">
    <source>
        <dbReference type="EMBL" id="AKS41895.1"/>
    </source>
</evidence>
<name>A0A0K0XW45_9GAMM</name>
<keyword evidence="2" id="KW-1185">Reference proteome</keyword>
<dbReference type="EMBL" id="CP012154">
    <property type="protein sequence ID" value="AKS41895.1"/>
    <property type="molecule type" value="Genomic_DNA"/>
</dbReference>
<protein>
    <submittedName>
        <fullName evidence="1">Uncharacterized protein</fullName>
    </submittedName>
</protein>
<gene>
    <name evidence="1" type="ORF">WM2015_1525</name>
</gene>
<dbReference type="OrthoDB" id="7066027at2"/>
<dbReference type="STRING" id="1579979.WM2015_1525"/>
<organism evidence="1 2">
    <name type="scientific">Wenzhouxiangella marina</name>
    <dbReference type="NCBI Taxonomy" id="1579979"/>
    <lineage>
        <taxon>Bacteria</taxon>
        <taxon>Pseudomonadati</taxon>
        <taxon>Pseudomonadota</taxon>
        <taxon>Gammaproteobacteria</taxon>
        <taxon>Chromatiales</taxon>
        <taxon>Wenzhouxiangellaceae</taxon>
        <taxon>Wenzhouxiangella</taxon>
    </lineage>
</organism>
<proteinExistence type="predicted"/>
<reference evidence="1 2" key="1">
    <citation type="submission" date="2015-07" db="EMBL/GenBank/DDBJ databases">
        <authorList>
            <person name="Noorani M."/>
        </authorList>
    </citation>
    <scope>NUCLEOTIDE SEQUENCE [LARGE SCALE GENOMIC DNA]</scope>
    <source>
        <strain evidence="1 2">KCTC 42284</strain>
    </source>
</reference>
<dbReference type="RefSeq" id="WP_049725501.1">
    <property type="nucleotide sequence ID" value="NZ_CP012154.1"/>
</dbReference>
<evidence type="ECO:0000313" key="2">
    <source>
        <dbReference type="Proteomes" id="UP000066624"/>
    </source>
</evidence>
<dbReference type="AlphaFoldDB" id="A0A0K0XW45"/>
<dbReference type="InterPro" id="IPR021313">
    <property type="entry name" value="DUF2909"/>
</dbReference>
<accession>A0A0K0XW45</accession>
<dbReference type="Pfam" id="PF11137">
    <property type="entry name" value="DUF2909"/>
    <property type="match status" value="1"/>
</dbReference>